<name>A0A8R7PGX6_TRIUA</name>
<dbReference type="PROSITE" id="PS50144">
    <property type="entry name" value="MATH"/>
    <property type="match status" value="1"/>
</dbReference>
<reference evidence="2" key="3">
    <citation type="submission" date="2022-06" db="UniProtKB">
        <authorList>
            <consortium name="EnsemblPlants"/>
        </authorList>
    </citation>
    <scope>IDENTIFICATION</scope>
</reference>
<dbReference type="Gene3D" id="2.60.210.10">
    <property type="entry name" value="Apoptosis, Tumor Necrosis Factor Receptor Associated Protein 2, Chain A"/>
    <property type="match status" value="1"/>
</dbReference>
<protein>
    <recommendedName>
        <fullName evidence="1">MATH domain-containing protein</fullName>
    </recommendedName>
</protein>
<evidence type="ECO:0000313" key="2">
    <source>
        <dbReference type="EnsemblPlants" id="TuG1812G0200004144.01.T01.cds406425"/>
    </source>
</evidence>
<dbReference type="GO" id="GO:0016567">
    <property type="term" value="P:protein ubiquitination"/>
    <property type="evidence" value="ECO:0007669"/>
    <property type="project" value="InterPro"/>
</dbReference>
<evidence type="ECO:0000259" key="1">
    <source>
        <dbReference type="PROSITE" id="PS50144"/>
    </source>
</evidence>
<evidence type="ECO:0000313" key="3">
    <source>
        <dbReference type="Proteomes" id="UP000015106"/>
    </source>
</evidence>
<feature type="domain" description="MATH" evidence="1">
    <location>
        <begin position="1"/>
        <end position="114"/>
    </location>
</feature>
<dbReference type="CDD" id="cd00121">
    <property type="entry name" value="MATH"/>
    <property type="match status" value="1"/>
</dbReference>
<dbReference type="PANTHER" id="PTHR26379:SF458">
    <property type="entry name" value="BTB DOMAIN-CONTAINING PROTEIN"/>
    <property type="match status" value="1"/>
</dbReference>
<keyword evidence="3" id="KW-1185">Reference proteome</keyword>
<reference evidence="2" key="2">
    <citation type="submission" date="2018-03" db="EMBL/GenBank/DDBJ databases">
        <title>The Triticum urartu genome reveals the dynamic nature of wheat genome evolution.</title>
        <authorList>
            <person name="Ling H."/>
            <person name="Ma B."/>
            <person name="Shi X."/>
            <person name="Liu H."/>
            <person name="Dong L."/>
            <person name="Sun H."/>
            <person name="Cao Y."/>
            <person name="Gao Q."/>
            <person name="Zheng S."/>
            <person name="Li Y."/>
            <person name="Yu Y."/>
            <person name="Du H."/>
            <person name="Qi M."/>
            <person name="Li Y."/>
            <person name="Yu H."/>
            <person name="Cui Y."/>
            <person name="Wang N."/>
            <person name="Chen C."/>
            <person name="Wu H."/>
            <person name="Zhao Y."/>
            <person name="Zhang J."/>
            <person name="Li Y."/>
            <person name="Zhou W."/>
            <person name="Zhang B."/>
            <person name="Hu W."/>
            <person name="Eijk M."/>
            <person name="Tang J."/>
            <person name="Witsenboer H."/>
            <person name="Zhao S."/>
            <person name="Li Z."/>
            <person name="Zhang A."/>
            <person name="Wang D."/>
            <person name="Liang C."/>
        </authorList>
    </citation>
    <scope>NUCLEOTIDE SEQUENCE [LARGE SCALE GENOMIC DNA]</scope>
    <source>
        <strain evidence="2">cv. G1812</strain>
    </source>
</reference>
<dbReference type="Proteomes" id="UP000015106">
    <property type="component" value="Chromosome 2"/>
</dbReference>
<dbReference type="Gramene" id="TuG1812G0200004144.01.T01">
    <property type="protein sequence ID" value="TuG1812G0200004144.01.T01.cds406425"/>
    <property type="gene ID" value="TuG1812G0200004144.01"/>
</dbReference>
<organism evidence="2 3">
    <name type="scientific">Triticum urartu</name>
    <name type="common">Red wild einkorn</name>
    <name type="synonym">Crithodium urartu</name>
    <dbReference type="NCBI Taxonomy" id="4572"/>
    <lineage>
        <taxon>Eukaryota</taxon>
        <taxon>Viridiplantae</taxon>
        <taxon>Streptophyta</taxon>
        <taxon>Embryophyta</taxon>
        <taxon>Tracheophyta</taxon>
        <taxon>Spermatophyta</taxon>
        <taxon>Magnoliopsida</taxon>
        <taxon>Liliopsida</taxon>
        <taxon>Poales</taxon>
        <taxon>Poaceae</taxon>
        <taxon>BOP clade</taxon>
        <taxon>Pooideae</taxon>
        <taxon>Triticodae</taxon>
        <taxon>Triticeae</taxon>
        <taxon>Triticinae</taxon>
        <taxon>Triticum</taxon>
    </lineage>
</organism>
<dbReference type="InterPro" id="IPR002083">
    <property type="entry name" value="MATH/TRAF_dom"/>
</dbReference>
<dbReference type="AlphaFoldDB" id="A0A8R7PGX6"/>
<dbReference type="SUPFAM" id="SSF49599">
    <property type="entry name" value="TRAF domain-like"/>
    <property type="match status" value="1"/>
</dbReference>
<reference evidence="3" key="1">
    <citation type="journal article" date="2013" name="Nature">
        <title>Draft genome of the wheat A-genome progenitor Triticum urartu.</title>
        <authorList>
            <person name="Ling H.Q."/>
            <person name="Zhao S."/>
            <person name="Liu D."/>
            <person name="Wang J."/>
            <person name="Sun H."/>
            <person name="Zhang C."/>
            <person name="Fan H."/>
            <person name="Li D."/>
            <person name="Dong L."/>
            <person name="Tao Y."/>
            <person name="Gao C."/>
            <person name="Wu H."/>
            <person name="Li Y."/>
            <person name="Cui Y."/>
            <person name="Guo X."/>
            <person name="Zheng S."/>
            <person name="Wang B."/>
            <person name="Yu K."/>
            <person name="Liang Q."/>
            <person name="Yang W."/>
            <person name="Lou X."/>
            <person name="Chen J."/>
            <person name="Feng M."/>
            <person name="Jian J."/>
            <person name="Zhang X."/>
            <person name="Luo G."/>
            <person name="Jiang Y."/>
            <person name="Liu J."/>
            <person name="Wang Z."/>
            <person name="Sha Y."/>
            <person name="Zhang B."/>
            <person name="Wu H."/>
            <person name="Tang D."/>
            <person name="Shen Q."/>
            <person name="Xue P."/>
            <person name="Zou S."/>
            <person name="Wang X."/>
            <person name="Liu X."/>
            <person name="Wang F."/>
            <person name="Yang Y."/>
            <person name="An X."/>
            <person name="Dong Z."/>
            <person name="Zhang K."/>
            <person name="Zhang X."/>
            <person name="Luo M.C."/>
            <person name="Dvorak J."/>
            <person name="Tong Y."/>
            <person name="Wang J."/>
            <person name="Yang H."/>
            <person name="Li Z."/>
            <person name="Wang D."/>
            <person name="Zhang A."/>
            <person name="Wang J."/>
        </authorList>
    </citation>
    <scope>NUCLEOTIDE SEQUENCE</scope>
    <source>
        <strain evidence="3">cv. G1812</strain>
    </source>
</reference>
<dbReference type="InterPro" id="IPR045005">
    <property type="entry name" value="BPM1-6"/>
</dbReference>
<proteinExistence type="predicted"/>
<dbReference type="Pfam" id="PF22486">
    <property type="entry name" value="MATH_2"/>
    <property type="match status" value="1"/>
</dbReference>
<dbReference type="InterPro" id="IPR008974">
    <property type="entry name" value="TRAF-like"/>
</dbReference>
<dbReference type="EnsemblPlants" id="TuG1812G0200004144.01.T01">
    <property type="protein sequence ID" value="TuG1812G0200004144.01.T01.cds406425"/>
    <property type="gene ID" value="TuG1812G0200004144.01"/>
</dbReference>
<dbReference type="PANTHER" id="PTHR26379">
    <property type="entry name" value="BTB/POZ AND MATH DOMAIN-CONTAINING PROTEIN 1"/>
    <property type="match status" value="1"/>
</dbReference>
<accession>A0A8R7PGX6</accession>
<sequence length="114" mass="12321">MGIGKFIRSITVSVGGYEWCIRYYPDGESNESQGHVSVYLQLLNKGAKVRVLYDLRLVNHVSGLSSSVFAVLKSPVVFDPTTPVGLGPVIVGALQVLRRGVSLRSRLICGMTGL</sequence>